<dbReference type="Pfam" id="PF05960">
    <property type="entry name" value="DUF885"/>
    <property type="match status" value="2"/>
</dbReference>
<dbReference type="Proteomes" id="UP000308038">
    <property type="component" value="Unassembled WGS sequence"/>
</dbReference>
<keyword evidence="3" id="KW-1185">Reference proteome</keyword>
<organism evidence="2 3">
    <name type="scientific">Sphingomonas olei</name>
    <dbReference type="NCBI Taxonomy" id="1886787"/>
    <lineage>
        <taxon>Bacteria</taxon>
        <taxon>Pseudomonadati</taxon>
        <taxon>Pseudomonadota</taxon>
        <taxon>Alphaproteobacteria</taxon>
        <taxon>Sphingomonadales</taxon>
        <taxon>Sphingomonadaceae</taxon>
        <taxon>Sphingomonas</taxon>
    </lineage>
</organism>
<dbReference type="InterPro" id="IPR010281">
    <property type="entry name" value="DUF885"/>
</dbReference>
<evidence type="ECO:0000313" key="3">
    <source>
        <dbReference type="Proteomes" id="UP000308038"/>
    </source>
</evidence>
<dbReference type="EMBL" id="SSTI01000005">
    <property type="protein sequence ID" value="THG40252.1"/>
    <property type="molecule type" value="Genomic_DNA"/>
</dbReference>
<gene>
    <name evidence="2" type="ORF">E5988_08770</name>
</gene>
<feature type="chain" id="PRO_5045306065" evidence="1">
    <location>
        <begin position="20"/>
        <end position="545"/>
    </location>
</feature>
<keyword evidence="1" id="KW-0732">Signal</keyword>
<feature type="signal peptide" evidence="1">
    <location>
        <begin position="1"/>
        <end position="19"/>
    </location>
</feature>
<sequence length="545" mass="61615">MKHGLLLAAAMMGTMAALAVPTPLAAQVRHDTLESVFRDWRTLQLGEVKNGATDYSAPALARQAAGLKQLRARLDALPTTGWTVSQKVDREIIRAEMNGLDFDLRVAKPWERDPAWYLSVWAAQSDTPAHEGPVHPMPVELWTYSFPLDAAASKKLAGELAHIPKLLRQARVNLTGNARDLWTASLVTLGGQQEALDDLQRKVAGGDPKLVRAVSDAATATRSFIAWVKAEAPRKTGPSGVGIENYNWFLKNVQLSTLTWADEVAIMQRELDRSHAALRMEEQRNRNLPQLVGASTPQEYDALAAASVRKYMQFLKDKDILTIRDYMEPELMKRVGSYVPPEKQNFFHIVMHRAPMTLWTHYYHWWDLRMMQADPHPSEVRRGPLLYNVWLSRSEGMATAVEELMLHAGLFDDEPRSREFVWIMQAQRAARGLASLYAQANMIDLKAAMDMQVARTPNGYMSPTLPLLGFEQQMYLRLPGYGPSYITGKAMVERLLTEMAEDRGQQFRPREFFDGLNRHGMIPLSLIRWEMLGKTDELEKLGIKP</sequence>
<comment type="caution">
    <text evidence="2">The sequence shown here is derived from an EMBL/GenBank/DDBJ whole genome shotgun (WGS) entry which is preliminary data.</text>
</comment>
<evidence type="ECO:0000313" key="2">
    <source>
        <dbReference type="EMBL" id="THG40252.1"/>
    </source>
</evidence>
<protein>
    <submittedName>
        <fullName evidence="2">DUF885 domain-containing protein</fullName>
    </submittedName>
</protein>
<dbReference type="RefSeq" id="WP_136451446.1">
    <property type="nucleotide sequence ID" value="NZ_SSTI01000005.1"/>
</dbReference>
<evidence type="ECO:0000256" key="1">
    <source>
        <dbReference type="SAM" id="SignalP"/>
    </source>
</evidence>
<accession>A0ABY2QK34</accession>
<name>A0ABY2QK34_9SPHN</name>
<reference evidence="2 3" key="1">
    <citation type="submission" date="2019-04" db="EMBL/GenBank/DDBJ databases">
        <title>Microbes associate with the intestines of laboratory mice.</title>
        <authorList>
            <person name="Navarre W."/>
            <person name="Wong E."/>
            <person name="Huang K.C."/>
            <person name="Tropini C."/>
            <person name="Ng K."/>
            <person name="Yu B."/>
        </authorList>
    </citation>
    <scope>NUCLEOTIDE SEQUENCE [LARGE SCALE GENOMIC DNA]</scope>
    <source>
        <strain evidence="2 3">NM83_B4-11</strain>
    </source>
</reference>
<proteinExistence type="predicted"/>